<evidence type="ECO:0000313" key="2">
    <source>
        <dbReference type="EMBL" id="QWV95983.1"/>
    </source>
</evidence>
<dbReference type="PANTHER" id="PTHR43300:SF11">
    <property type="entry name" value="ACETYLTRANSFERASE RV3034C-RELATED"/>
    <property type="match status" value="1"/>
</dbReference>
<comment type="similarity">
    <text evidence="1">Belongs to the transferase hexapeptide repeat family.</text>
</comment>
<keyword evidence="3" id="KW-1185">Reference proteome</keyword>
<name>A0ABX8JDY8_9BACT</name>
<gene>
    <name evidence="2" type="ORF">KP005_11360</name>
</gene>
<dbReference type="Proteomes" id="UP000683493">
    <property type="component" value="Chromosome"/>
</dbReference>
<dbReference type="Pfam" id="PF00132">
    <property type="entry name" value="Hexapep"/>
    <property type="match status" value="1"/>
</dbReference>
<organism evidence="2 3">
    <name type="scientific">Geomonas diazotrophica</name>
    <dbReference type="NCBI Taxonomy" id="2843197"/>
    <lineage>
        <taxon>Bacteria</taxon>
        <taxon>Pseudomonadati</taxon>
        <taxon>Thermodesulfobacteriota</taxon>
        <taxon>Desulfuromonadia</taxon>
        <taxon>Geobacterales</taxon>
        <taxon>Geobacteraceae</taxon>
        <taxon>Geomonas</taxon>
    </lineage>
</organism>
<accession>A0ABX8JDY8</accession>
<dbReference type="GO" id="GO:0016746">
    <property type="term" value="F:acyltransferase activity"/>
    <property type="evidence" value="ECO:0007669"/>
    <property type="project" value="UniProtKB-KW"/>
</dbReference>
<dbReference type="PANTHER" id="PTHR43300">
    <property type="entry name" value="ACETYLTRANSFERASE"/>
    <property type="match status" value="1"/>
</dbReference>
<proteinExistence type="inferred from homology"/>
<keyword evidence="2" id="KW-0808">Transferase</keyword>
<dbReference type="CDD" id="cd04647">
    <property type="entry name" value="LbH_MAT_like"/>
    <property type="match status" value="1"/>
</dbReference>
<dbReference type="EMBL" id="CP076724">
    <property type="protein sequence ID" value="QWV95983.1"/>
    <property type="molecule type" value="Genomic_DNA"/>
</dbReference>
<reference evidence="2 3" key="1">
    <citation type="submission" date="2021-06" db="EMBL/GenBank/DDBJ databases">
        <title>Gemonas diversity in paddy soil.</title>
        <authorList>
            <person name="Liu G."/>
        </authorList>
    </citation>
    <scope>NUCLEOTIDE SEQUENCE [LARGE SCALE GENOMIC DNA]</scope>
    <source>
        <strain evidence="2 3">RG29</strain>
    </source>
</reference>
<evidence type="ECO:0000313" key="3">
    <source>
        <dbReference type="Proteomes" id="UP000683493"/>
    </source>
</evidence>
<sequence>MKGEPHEDLELEALLGEGDSRALERLFELLGKLYNKRRGEVAGRWQRTLPFADYVVDRWDKARELGFGEGTSIYDSAIVLGDVKVGEKTWIGPGVMLDGSGGLVVGSFCSISAGVQIYSHDSVKWAISGGECGYEYAKTVVGNNCYIGPNAIVAKGVTIGDGCIIGANSLVLADVPAGSKAFGTPCRVAGNSSSYLLK</sequence>
<dbReference type="InterPro" id="IPR001451">
    <property type="entry name" value="Hexapep"/>
</dbReference>
<protein>
    <submittedName>
        <fullName evidence="2">Acyltransferase</fullName>
    </submittedName>
</protein>
<dbReference type="InterPro" id="IPR050179">
    <property type="entry name" value="Trans_hexapeptide_repeat"/>
</dbReference>
<evidence type="ECO:0000256" key="1">
    <source>
        <dbReference type="ARBA" id="ARBA00007274"/>
    </source>
</evidence>
<keyword evidence="2" id="KW-0012">Acyltransferase</keyword>